<protein>
    <submittedName>
        <fullName evidence="5">AraC family transcriptional regulator</fullName>
    </submittedName>
</protein>
<gene>
    <name evidence="5" type="ORF">H5P30_18735</name>
</gene>
<dbReference type="GO" id="GO:0043565">
    <property type="term" value="F:sequence-specific DNA binding"/>
    <property type="evidence" value="ECO:0007669"/>
    <property type="project" value="InterPro"/>
</dbReference>
<dbReference type="Gene3D" id="1.10.10.60">
    <property type="entry name" value="Homeodomain-like"/>
    <property type="match status" value="1"/>
</dbReference>
<comment type="caution">
    <text evidence="5">The sequence shown here is derived from an EMBL/GenBank/DDBJ whole genome shotgun (WGS) entry which is preliminary data.</text>
</comment>
<dbReference type="Proteomes" id="UP000525652">
    <property type="component" value="Unassembled WGS sequence"/>
</dbReference>
<sequence>MSMASARPDPHETSSPSDWKAIHPLLERCAIGPPQGRRGTFPGVLYTICQMLRGSVVMEKDGCRVEATAKDPVWILTTPGTRTQHFSEDAEIISIHFAPGNSANGAEWKGPPIACAQTDEASRQSLENLCTHPAVARLSFEEQINFGRLEWQLDEYLQLQILTLNLFRQALRLAATVDQRFEIPTIEDPRVRSSHRYLAGLDIRQSFSRNDLALRAGITAGQLDRLWRRELGLTPNQFRDQQRLTHACEQLRQADIPIKAIAADLGFVHLSQFSNWFHTRHGESPRSYRKRPGTN</sequence>
<reference evidence="5 6" key="1">
    <citation type="submission" date="2020-07" db="EMBL/GenBank/DDBJ databases">
        <authorList>
            <person name="Feng X."/>
        </authorList>
    </citation>
    <scope>NUCLEOTIDE SEQUENCE [LARGE SCALE GENOMIC DNA]</scope>
    <source>
        <strain evidence="5 6">JCM14086</strain>
    </source>
</reference>
<organism evidence="5 6">
    <name type="scientific">Puniceicoccus vermicola</name>
    <dbReference type="NCBI Taxonomy" id="388746"/>
    <lineage>
        <taxon>Bacteria</taxon>
        <taxon>Pseudomonadati</taxon>
        <taxon>Verrucomicrobiota</taxon>
        <taxon>Opitutia</taxon>
        <taxon>Puniceicoccales</taxon>
        <taxon>Puniceicoccaceae</taxon>
        <taxon>Puniceicoccus</taxon>
    </lineage>
</organism>
<evidence type="ECO:0000313" key="5">
    <source>
        <dbReference type="EMBL" id="MBC2603820.1"/>
    </source>
</evidence>
<dbReference type="Pfam" id="PF12833">
    <property type="entry name" value="HTH_18"/>
    <property type="match status" value="1"/>
</dbReference>
<dbReference type="SMART" id="SM00342">
    <property type="entry name" value="HTH_ARAC"/>
    <property type="match status" value="1"/>
</dbReference>
<dbReference type="PANTHER" id="PTHR46796">
    <property type="entry name" value="HTH-TYPE TRANSCRIPTIONAL ACTIVATOR RHAS-RELATED"/>
    <property type="match status" value="1"/>
</dbReference>
<evidence type="ECO:0000259" key="4">
    <source>
        <dbReference type="PROSITE" id="PS01124"/>
    </source>
</evidence>
<dbReference type="SUPFAM" id="SSF46689">
    <property type="entry name" value="Homeodomain-like"/>
    <property type="match status" value="1"/>
</dbReference>
<dbReference type="InterPro" id="IPR050204">
    <property type="entry name" value="AraC_XylS_family_regulators"/>
</dbReference>
<proteinExistence type="predicted"/>
<keyword evidence="6" id="KW-1185">Reference proteome</keyword>
<dbReference type="EMBL" id="JACHVA010000133">
    <property type="protein sequence ID" value="MBC2603820.1"/>
    <property type="molecule type" value="Genomic_DNA"/>
</dbReference>
<feature type="domain" description="HTH araC/xylS-type" evidence="4">
    <location>
        <begin position="202"/>
        <end position="291"/>
    </location>
</feature>
<keyword evidence="1" id="KW-0805">Transcription regulation</keyword>
<dbReference type="GO" id="GO:0003700">
    <property type="term" value="F:DNA-binding transcription factor activity"/>
    <property type="evidence" value="ECO:0007669"/>
    <property type="project" value="InterPro"/>
</dbReference>
<evidence type="ECO:0000256" key="2">
    <source>
        <dbReference type="ARBA" id="ARBA00023125"/>
    </source>
</evidence>
<keyword evidence="3" id="KW-0804">Transcription</keyword>
<accession>A0A7X1B1C6</accession>
<dbReference type="AlphaFoldDB" id="A0A7X1B1C6"/>
<dbReference type="InterPro" id="IPR018060">
    <property type="entry name" value="HTH_AraC"/>
</dbReference>
<dbReference type="InterPro" id="IPR009057">
    <property type="entry name" value="Homeodomain-like_sf"/>
</dbReference>
<name>A0A7X1B1C6_9BACT</name>
<evidence type="ECO:0000256" key="3">
    <source>
        <dbReference type="ARBA" id="ARBA00023163"/>
    </source>
</evidence>
<keyword evidence="2" id="KW-0238">DNA-binding</keyword>
<evidence type="ECO:0000313" key="6">
    <source>
        <dbReference type="Proteomes" id="UP000525652"/>
    </source>
</evidence>
<dbReference type="PROSITE" id="PS01124">
    <property type="entry name" value="HTH_ARAC_FAMILY_2"/>
    <property type="match status" value="1"/>
</dbReference>
<evidence type="ECO:0000256" key="1">
    <source>
        <dbReference type="ARBA" id="ARBA00023015"/>
    </source>
</evidence>